<evidence type="ECO:0000313" key="4">
    <source>
        <dbReference type="RefSeq" id="XP_008782375.2"/>
    </source>
</evidence>
<reference evidence="4" key="2">
    <citation type="submission" date="2025-08" db="UniProtKB">
        <authorList>
            <consortium name="RefSeq"/>
        </authorList>
    </citation>
    <scope>IDENTIFICATION</scope>
    <source>
        <tissue evidence="4">Young leaves</tissue>
    </source>
</reference>
<proteinExistence type="predicted"/>
<reference evidence="3" key="1">
    <citation type="journal article" date="2019" name="Nat. Commun.">
        <title>Genome-wide association mapping of date palm fruit traits.</title>
        <authorList>
            <person name="Hazzouri K.M."/>
            <person name="Gros-Balthazard M."/>
            <person name="Flowers J.M."/>
            <person name="Copetti D."/>
            <person name="Lemansour A."/>
            <person name="Lebrun M."/>
            <person name="Masmoudi K."/>
            <person name="Ferrand S."/>
            <person name="Dhar M.I."/>
            <person name="Fresquez Z.A."/>
            <person name="Rosas U."/>
            <person name="Zhang J."/>
            <person name="Talag J."/>
            <person name="Lee S."/>
            <person name="Kudrna D."/>
            <person name="Powell R.F."/>
            <person name="Leitch I.J."/>
            <person name="Krueger R.R."/>
            <person name="Wing R.A."/>
            <person name="Amiri K.M.A."/>
            <person name="Purugganan M.D."/>
        </authorList>
    </citation>
    <scope>NUCLEOTIDE SEQUENCE [LARGE SCALE GENOMIC DNA]</scope>
    <source>
        <strain evidence="3">cv. Khalas</strain>
    </source>
</reference>
<gene>
    <name evidence="4" type="primary">LOC103701932</name>
</gene>
<dbReference type="RefSeq" id="XP_008782375.2">
    <property type="nucleotide sequence ID" value="XM_008784153.3"/>
</dbReference>
<protein>
    <submittedName>
        <fullName evidence="4">Uncharacterized protein LOC103701932 isoform X2</fullName>
    </submittedName>
</protein>
<dbReference type="GeneID" id="103701932"/>
<keyword evidence="3" id="KW-1185">Reference proteome</keyword>
<dbReference type="AlphaFoldDB" id="A0A8B7BNT9"/>
<dbReference type="Proteomes" id="UP000228380">
    <property type="component" value="Chromosome 6"/>
</dbReference>
<accession>A0A8B7BNT9</accession>
<dbReference type="PANTHER" id="PTHR33740:SF1">
    <property type="entry name" value="SLH DOMAIN PROTEIN"/>
    <property type="match status" value="1"/>
</dbReference>
<evidence type="ECO:0000256" key="2">
    <source>
        <dbReference type="SAM" id="MobiDB-lite"/>
    </source>
</evidence>
<feature type="region of interest" description="Disordered" evidence="2">
    <location>
        <begin position="568"/>
        <end position="595"/>
    </location>
</feature>
<feature type="coiled-coil region" evidence="1">
    <location>
        <begin position="390"/>
        <end position="417"/>
    </location>
</feature>
<organism evidence="3 4">
    <name type="scientific">Phoenix dactylifera</name>
    <name type="common">Date palm</name>
    <dbReference type="NCBI Taxonomy" id="42345"/>
    <lineage>
        <taxon>Eukaryota</taxon>
        <taxon>Viridiplantae</taxon>
        <taxon>Streptophyta</taxon>
        <taxon>Embryophyta</taxon>
        <taxon>Tracheophyta</taxon>
        <taxon>Spermatophyta</taxon>
        <taxon>Magnoliopsida</taxon>
        <taxon>Liliopsida</taxon>
        <taxon>Arecaceae</taxon>
        <taxon>Coryphoideae</taxon>
        <taxon>Phoeniceae</taxon>
        <taxon>Phoenix</taxon>
    </lineage>
</organism>
<name>A0A8B7BNT9_PHODC</name>
<keyword evidence="1" id="KW-0175">Coiled coil</keyword>
<evidence type="ECO:0000313" key="3">
    <source>
        <dbReference type="Proteomes" id="UP000228380"/>
    </source>
</evidence>
<evidence type="ECO:0000256" key="1">
    <source>
        <dbReference type="SAM" id="Coils"/>
    </source>
</evidence>
<dbReference type="PANTHER" id="PTHR33740">
    <property type="entry name" value="GPI-ANCHORED ADHESIN-LIKE PROTEIN"/>
    <property type="match status" value="1"/>
</dbReference>
<sequence length="595" mass="67415">MGSSLPFQPPWLFPNKLRGRSSFAGRLSAPFLASRVPRQRRSLWLISSTARKLEASWVPANESSEDGFGGWSVRKTETEDKNGVPKFLFFGAGASMAILLATLTYCSFSRKGFKLHFTAPFNIFHEKLMPMGSAKDPHKDIEPTALEVKKVSETKMDDKADMEPNVSKTKNHLSGKRIIVPVAADAIQNEALSVLKRLKIIENDVHADELCTRREYARWFVKANSMLERNPKYRMVPKILIAGSIFRAFDDVSVDDPDFWCIQSLAEAGIIHSKLSCMNSTSLSDMGSYYGQGKFSFFPERFVSRFDLVNWKTLVEYSFTSEMKEKMLGNRVGLLDLSASSDASPQLFVDLMAGDQSIIRRVFGNIRRLQPLKPATKAQAAVALTSGRMMEALHAELSRLEAENLSRQAEMEEIRSELLHRGEIQSFWEERLNKEQDRGIEVEKEHQAALFDLEKEKVAQDESLDDYLKEKAALDCRQQLLLSLREEVDGVYEKLATERANIMVEQESLEKLYVDLCSKQDAIRDAKSILEAEKEAIQILRSWVEEEALRVRARAKVLEQAAQRWQCNNGFEPPQPISSDSNDSHRLQESNGKGS</sequence>